<feature type="non-terminal residue" evidence="1">
    <location>
        <position position="113"/>
    </location>
</feature>
<sequence>MCCISFGSSHIVSASRNAIASCFTSTNVHPYRLTYCTAGLMFHATSPLPYGGSKQSPGYSEFLLADNSNNQLLDFLVSSAMKSFWKFRGPTALNFLVESVNRVLELQGSGEKD</sequence>
<reference evidence="1 2" key="1">
    <citation type="submission" date="2016-07" db="EMBL/GenBank/DDBJ databases">
        <title>Pervasive Adenine N6-methylation of Active Genes in Fungi.</title>
        <authorList>
            <consortium name="DOE Joint Genome Institute"/>
            <person name="Mondo S.J."/>
            <person name="Dannebaum R.O."/>
            <person name="Kuo R.C."/>
            <person name="Labutti K."/>
            <person name="Haridas S."/>
            <person name="Kuo A."/>
            <person name="Salamov A."/>
            <person name="Ahrendt S.R."/>
            <person name="Lipzen A."/>
            <person name="Sullivan W."/>
            <person name="Andreopoulos W.B."/>
            <person name="Clum A."/>
            <person name="Lindquist E."/>
            <person name="Daum C."/>
            <person name="Ramamoorthy G.K."/>
            <person name="Gryganskyi A."/>
            <person name="Culley D."/>
            <person name="Magnuson J.K."/>
            <person name="James T.Y."/>
            <person name="O'Malley M.A."/>
            <person name="Stajich J.E."/>
            <person name="Spatafora J.W."/>
            <person name="Visel A."/>
            <person name="Grigoriev I.V."/>
        </authorList>
    </citation>
    <scope>NUCLEOTIDE SEQUENCE [LARGE SCALE GENOMIC DNA]</scope>
    <source>
        <strain evidence="1 2">JEL800</strain>
    </source>
</reference>
<dbReference type="EMBL" id="MCGO01000007">
    <property type="protein sequence ID" value="ORY50344.1"/>
    <property type="molecule type" value="Genomic_DNA"/>
</dbReference>
<dbReference type="AlphaFoldDB" id="A0A1Y2CU34"/>
<dbReference type="OrthoDB" id="2109520at2759"/>
<accession>A0A1Y2CU34</accession>
<evidence type="ECO:0000313" key="2">
    <source>
        <dbReference type="Proteomes" id="UP000193642"/>
    </source>
</evidence>
<organism evidence="1 2">
    <name type="scientific">Rhizoclosmatium globosum</name>
    <dbReference type="NCBI Taxonomy" id="329046"/>
    <lineage>
        <taxon>Eukaryota</taxon>
        <taxon>Fungi</taxon>
        <taxon>Fungi incertae sedis</taxon>
        <taxon>Chytridiomycota</taxon>
        <taxon>Chytridiomycota incertae sedis</taxon>
        <taxon>Chytridiomycetes</taxon>
        <taxon>Chytridiales</taxon>
        <taxon>Chytriomycetaceae</taxon>
        <taxon>Rhizoclosmatium</taxon>
    </lineage>
</organism>
<protein>
    <submittedName>
        <fullName evidence="1">Uncharacterized protein</fullName>
    </submittedName>
</protein>
<dbReference type="Proteomes" id="UP000193642">
    <property type="component" value="Unassembled WGS sequence"/>
</dbReference>
<evidence type="ECO:0000313" key="1">
    <source>
        <dbReference type="EMBL" id="ORY50344.1"/>
    </source>
</evidence>
<gene>
    <name evidence="1" type="ORF">BCR33DRAFT_713165</name>
</gene>
<keyword evidence="2" id="KW-1185">Reference proteome</keyword>
<proteinExistence type="predicted"/>
<name>A0A1Y2CU34_9FUNG</name>
<comment type="caution">
    <text evidence="1">The sequence shown here is derived from an EMBL/GenBank/DDBJ whole genome shotgun (WGS) entry which is preliminary data.</text>
</comment>